<dbReference type="RefSeq" id="WP_354555586.1">
    <property type="nucleotide sequence ID" value="NZ_JBEPMB010000001.1"/>
</dbReference>
<dbReference type="PANTHER" id="PTHR47637">
    <property type="entry name" value="CHAPERONE SURA"/>
    <property type="match status" value="1"/>
</dbReference>
<accession>A0ABV2IX77</accession>
<dbReference type="Gene3D" id="1.10.4030.10">
    <property type="entry name" value="Porin chaperone SurA, peptide-binding domain"/>
    <property type="match status" value="1"/>
</dbReference>
<evidence type="ECO:0000313" key="3">
    <source>
        <dbReference type="EMBL" id="MET3613090.1"/>
    </source>
</evidence>
<evidence type="ECO:0000256" key="1">
    <source>
        <dbReference type="ARBA" id="ARBA00022729"/>
    </source>
</evidence>
<gene>
    <name evidence="3" type="ORF">ABID16_001395</name>
</gene>
<reference evidence="3 4" key="1">
    <citation type="submission" date="2024-06" db="EMBL/GenBank/DDBJ databases">
        <title>Genomic Encyclopedia of Type Strains, Phase IV (KMG-IV): sequencing the most valuable type-strain genomes for metagenomic binning, comparative biology and taxonomic classification.</title>
        <authorList>
            <person name="Goeker M."/>
        </authorList>
    </citation>
    <scope>NUCLEOTIDE SEQUENCE [LARGE SCALE GENOMIC DNA]</scope>
    <source>
        <strain evidence="3 4">DSM 29780</strain>
    </source>
</reference>
<proteinExistence type="predicted"/>
<dbReference type="InterPro" id="IPR050280">
    <property type="entry name" value="OMP_Chaperone_SurA"/>
</dbReference>
<sequence>MLSFKAAVAALSISFGMTIVAPAVAPQMMTAQAASTTVVAVVNGTPISSGDVAKRVSFLRLQRAKGNLNSLAKQQLIDEAVERIGVLSTGTSVSNEEVDAAYARFAANNKLSLEQLNTIMKQAGVTVDHFKSFIAISMSWPRAVQARFGDSNKMTAGDIGARIAKSGANRPKVNEYILKQIIFVVPEAKKNIAGKRKAEAEASRKKFPGCDQALAFAATMHDVSVKDLGRFLEPELPDNWKELIKKAPMGGTTAAQVTPRGAEFIAICSKREVSDDAAAAAVFREEDLKKPGKQNEVDPNAKKFLEELRAKANVVMK</sequence>
<feature type="signal peptide" evidence="2">
    <location>
        <begin position="1"/>
        <end position="33"/>
    </location>
</feature>
<keyword evidence="4" id="KW-1185">Reference proteome</keyword>
<dbReference type="Proteomes" id="UP001549047">
    <property type="component" value="Unassembled WGS sequence"/>
</dbReference>
<comment type="caution">
    <text evidence="3">The sequence shown here is derived from an EMBL/GenBank/DDBJ whole genome shotgun (WGS) entry which is preliminary data.</text>
</comment>
<protein>
    <submittedName>
        <fullName evidence="3">Peptidyl-prolyl cis-trans isomerase SurA</fullName>
        <ecNumber evidence="3">5.2.1.8</ecNumber>
    </submittedName>
</protein>
<dbReference type="EMBL" id="JBEPMB010000001">
    <property type="protein sequence ID" value="MET3613090.1"/>
    <property type="molecule type" value="Genomic_DNA"/>
</dbReference>
<dbReference type="SUPFAM" id="SSF109998">
    <property type="entry name" value="Triger factor/SurA peptide-binding domain-like"/>
    <property type="match status" value="1"/>
</dbReference>
<evidence type="ECO:0000256" key="2">
    <source>
        <dbReference type="SAM" id="SignalP"/>
    </source>
</evidence>
<feature type="chain" id="PRO_5046082516" evidence="2">
    <location>
        <begin position="34"/>
        <end position="317"/>
    </location>
</feature>
<name>A0ABV2IX77_9HYPH</name>
<keyword evidence="1 2" id="KW-0732">Signal</keyword>
<dbReference type="EC" id="5.2.1.8" evidence="3"/>
<dbReference type="InterPro" id="IPR027304">
    <property type="entry name" value="Trigger_fact/SurA_dom_sf"/>
</dbReference>
<dbReference type="GO" id="GO:0003755">
    <property type="term" value="F:peptidyl-prolyl cis-trans isomerase activity"/>
    <property type="evidence" value="ECO:0007669"/>
    <property type="project" value="UniProtKB-EC"/>
</dbReference>
<evidence type="ECO:0000313" key="4">
    <source>
        <dbReference type="Proteomes" id="UP001549047"/>
    </source>
</evidence>
<organism evidence="3 4">
    <name type="scientific">Rhizobium aquaticum</name>
    <dbReference type="NCBI Taxonomy" id="1549636"/>
    <lineage>
        <taxon>Bacteria</taxon>
        <taxon>Pseudomonadati</taxon>
        <taxon>Pseudomonadota</taxon>
        <taxon>Alphaproteobacteria</taxon>
        <taxon>Hyphomicrobiales</taxon>
        <taxon>Rhizobiaceae</taxon>
        <taxon>Rhizobium/Agrobacterium group</taxon>
        <taxon>Rhizobium</taxon>
    </lineage>
</organism>
<dbReference type="PANTHER" id="PTHR47637:SF1">
    <property type="entry name" value="CHAPERONE SURA"/>
    <property type="match status" value="1"/>
</dbReference>
<keyword evidence="3" id="KW-0413">Isomerase</keyword>